<feature type="transmembrane region" description="Helical" evidence="1">
    <location>
        <begin position="71"/>
        <end position="90"/>
    </location>
</feature>
<keyword evidence="1" id="KW-1133">Transmembrane helix</keyword>
<dbReference type="Pfam" id="PF07301">
    <property type="entry name" value="DUF1453"/>
    <property type="match status" value="1"/>
</dbReference>
<dbReference type="GeneID" id="96598954"/>
<organism evidence="2 3">
    <name type="scientific">Lysinibacillus xylanilyticus</name>
    <dbReference type="NCBI Taxonomy" id="582475"/>
    <lineage>
        <taxon>Bacteria</taxon>
        <taxon>Bacillati</taxon>
        <taxon>Bacillota</taxon>
        <taxon>Bacilli</taxon>
        <taxon>Bacillales</taxon>
        <taxon>Bacillaceae</taxon>
        <taxon>Lysinibacillus</taxon>
    </lineage>
</organism>
<evidence type="ECO:0000313" key="3">
    <source>
        <dbReference type="Proteomes" id="UP000037326"/>
    </source>
</evidence>
<feature type="transmembrane region" description="Helical" evidence="1">
    <location>
        <begin position="12"/>
        <end position="30"/>
    </location>
</feature>
<dbReference type="RefSeq" id="WP_049666353.1">
    <property type="nucleotide sequence ID" value="NZ_JBIWIB010000002.1"/>
</dbReference>
<dbReference type="AlphaFoldDB" id="A0A0K9FEW2"/>
<dbReference type="Proteomes" id="UP000037326">
    <property type="component" value="Unassembled WGS sequence"/>
</dbReference>
<dbReference type="EMBL" id="LFXJ01000005">
    <property type="protein sequence ID" value="KMY32802.1"/>
    <property type="molecule type" value="Genomic_DNA"/>
</dbReference>
<sequence>MFSNIPSQYYVIGSTIMAIFMGTFVMVLRMRASKKPTNEKKIIIPPIAMSSGAIMFLFEQFRVPPMQILESAAVGVVFSTILIATSKFEVKGQDIYLKRSKAFAFILIGLLVFRIIAKMILSSSIDVGELAGMFWILAFAMLLPWRIAMLIQFIKIKKTIPLKNI</sequence>
<feature type="transmembrane region" description="Helical" evidence="1">
    <location>
        <begin position="133"/>
        <end position="154"/>
    </location>
</feature>
<protein>
    <submittedName>
        <fullName evidence="2">Membrane protein</fullName>
    </submittedName>
</protein>
<dbReference type="PATRIC" id="fig|582475.4.peg.2024"/>
<dbReference type="PIRSF" id="PIRSF021441">
    <property type="entry name" value="DUF1453"/>
    <property type="match status" value="1"/>
</dbReference>
<evidence type="ECO:0000313" key="2">
    <source>
        <dbReference type="EMBL" id="KMY32802.1"/>
    </source>
</evidence>
<reference evidence="3" key="1">
    <citation type="submission" date="2015-07" db="EMBL/GenBank/DDBJ databases">
        <authorList>
            <person name="Liu B."/>
            <person name="Wang J."/>
            <person name="Zhu Y."/>
            <person name="Liu G."/>
            <person name="Chen Q."/>
            <person name="Lan J."/>
            <person name="Che J."/>
            <person name="Ge C."/>
            <person name="Shi H."/>
            <person name="Pan Z."/>
            <person name="Liu X."/>
        </authorList>
    </citation>
    <scope>NUCLEOTIDE SEQUENCE [LARGE SCALE GENOMIC DNA]</scope>
    <source>
        <strain evidence="3">DSM 23493</strain>
    </source>
</reference>
<name>A0A0K9FEW2_9BACI</name>
<gene>
    <name evidence="2" type="ORF">ACZ11_11995</name>
</gene>
<dbReference type="PANTHER" id="PTHR39164">
    <property type="entry name" value="PROTEIN CCDC"/>
    <property type="match status" value="1"/>
</dbReference>
<feature type="transmembrane region" description="Helical" evidence="1">
    <location>
        <begin position="102"/>
        <end position="121"/>
    </location>
</feature>
<dbReference type="InterPro" id="IPR058247">
    <property type="entry name" value="DUF1453"/>
</dbReference>
<feature type="transmembrane region" description="Helical" evidence="1">
    <location>
        <begin position="42"/>
        <end position="59"/>
    </location>
</feature>
<dbReference type="PANTHER" id="PTHR39164:SF1">
    <property type="entry name" value="PROTEIN CCDC"/>
    <property type="match status" value="1"/>
</dbReference>
<proteinExistence type="predicted"/>
<keyword evidence="1" id="KW-0472">Membrane</keyword>
<evidence type="ECO:0000256" key="1">
    <source>
        <dbReference type="SAM" id="Phobius"/>
    </source>
</evidence>
<keyword evidence="1" id="KW-0812">Transmembrane</keyword>
<accession>A0A0K9FEW2</accession>
<dbReference type="InterPro" id="IPR031306">
    <property type="entry name" value="CcdC"/>
</dbReference>
<dbReference type="OrthoDB" id="120091at2"/>
<comment type="caution">
    <text evidence="2">The sequence shown here is derived from an EMBL/GenBank/DDBJ whole genome shotgun (WGS) entry which is preliminary data.</text>
</comment>